<name>A0A642UQD1_DIURU</name>
<evidence type="ECO:0000256" key="1">
    <source>
        <dbReference type="SAM" id="MobiDB-lite"/>
    </source>
</evidence>
<dbReference type="VEuPathDB" id="FungiDB:DIURU_002397"/>
<feature type="compositionally biased region" description="Polar residues" evidence="1">
    <location>
        <begin position="779"/>
        <end position="801"/>
    </location>
</feature>
<sequence>MTSEAPLSAHFARLRQGHVVPWRSRWWRVFWETPLSAGDIETAAAPHLLKQVWEGNQVNYVMMVRVVAAKVVEDAGDMPTRHLLSCLRWLVRLVPYGYEVGAGDAMWWDTRPFDKMLGELATLHSAASDVPPHLAPDLLKALLALLHRPGFTSDSDAGAMWEPGLGQPQTRPYTDPNVVVDANRLDVLRAVMVVVAEGMTRDPHSLVVQGSRCLSWLVSEAPRVALLTSVCSMLNSWCRATDNTHGKLEYPASASLTETRRHFVTVCSQLVVLMVSYPVPPSGPRNMVRHYFSRLGEDDLDFIFTAVISQGSSSMLTVETVSLVWELVQCNKRAVPLIANKYGAELVVSLIGHLRKTGPSFQVSAQFLWYLSSRADLLQTLFTPMGRVYDELPASVKVSPAPTTTRDYAVMSLCPVVSKASDPMLASALYNFIVATSSAPVPAPQDPTRRLANTNIDGGLSYASCAAITTLIKSLASYDSFQHRGRHSRALALVVRALVTAVCHHPAASRMVSLSLWRNESVYRQLAKVLFSVKTAPPPPNEDDDGDIELCGFSAAHREKLPQGASISRAWGATTDVHILLNYIMPLYKRTVDADDSPVTDAGLDSYHVACLFEKIDFEPLYRSHMLRWDQYPSATVALIRSKWTPARLGDYLALIYHQIVTGADECRRLSGGNSLMKGLNDSLAHMSKFTSSWRGLWGAKEEPSSPEVSSSVVEYVERSVWDHGPWHHLKISVYPFPDTQGLDHLARRLSGMWSNSTDTVSDVEPPSPPQRPHYSPRNSMASLHSLNTLNRSRSSITHAS</sequence>
<dbReference type="InterPro" id="IPR026705">
    <property type="entry name" value="Hid-1/Ecm30"/>
</dbReference>
<dbReference type="RefSeq" id="XP_034012813.1">
    <property type="nucleotide sequence ID" value="XM_034155043.1"/>
</dbReference>
<dbReference type="PANTHER" id="PTHR21575:SF12">
    <property type="entry name" value="PROTEIN HID1"/>
    <property type="match status" value="1"/>
</dbReference>
<feature type="region of interest" description="Disordered" evidence="1">
    <location>
        <begin position="757"/>
        <end position="801"/>
    </location>
</feature>
<protein>
    <recommendedName>
        <fullName evidence="4">Armadillo-like helical domain-containing protein</fullName>
    </recommendedName>
</protein>
<dbReference type="AlphaFoldDB" id="A0A642UQD1"/>
<dbReference type="Pfam" id="PF12722">
    <property type="entry name" value="Hid1"/>
    <property type="match status" value="1"/>
</dbReference>
<comment type="caution">
    <text evidence="2">The sequence shown here is derived from an EMBL/GenBank/DDBJ whole genome shotgun (WGS) entry which is preliminary data.</text>
</comment>
<dbReference type="GO" id="GO:0000138">
    <property type="term" value="C:Golgi trans cisterna"/>
    <property type="evidence" value="ECO:0007669"/>
    <property type="project" value="TreeGrafter"/>
</dbReference>
<dbReference type="PANTHER" id="PTHR21575">
    <property type="entry name" value="PROTEIN HID1"/>
    <property type="match status" value="1"/>
</dbReference>
<evidence type="ECO:0000313" key="2">
    <source>
        <dbReference type="EMBL" id="KAA8903511.1"/>
    </source>
</evidence>
<proteinExistence type="predicted"/>
<dbReference type="OMA" id="MIVYPLP"/>
<reference evidence="2 3" key="1">
    <citation type="submission" date="2019-07" db="EMBL/GenBank/DDBJ databases">
        <title>Genome assembly of two rare yeast pathogens: Diutina rugosa and Trichomonascus ciferrii.</title>
        <authorList>
            <person name="Mixao V."/>
            <person name="Saus E."/>
            <person name="Hansen A."/>
            <person name="Lass-Flor C."/>
            <person name="Gabaldon T."/>
        </authorList>
    </citation>
    <scope>NUCLEOTIDE SEQUENCE [LARGE SCALE GENOMIC DNA]</scope>
    <source>
        <strain evidence="2 3">CBS 613</strain>
    </source>
</reference>
<gene>
    <name evidence="2" type="ORF">DIURU_002397</name>
</gene>
<dbReference type="GeneID" id="54781048"/>
<dbReference type="GO" id="GO:0016020">
    <property type="term" value="C:membrane"/>
    <property type="evidence" value="ECO:0007669"/>
    <property type="project" value="TreeGrafter"/>
</dbReference>
<dbReference type="EMBL" id="SWFT01000067">
    <property type="protein sequence ID" value="KAA8903511.1"/>
    <property type="molecule type" value="Genomic_DNA"/>
</dbReference>
<organism evidence="2 3">
    <name type="scientific">Diutina rugosa</name>
    <name type="common">Yeast</name>
    <name type="synonym">Candida rugosa</name>
    <dbReference type="NCBI Taxonomy" id="5481"/>
    <lineage>
        <taxon>Eukaryota</taxon>
        <taxon>Fungi</taxon>
        <taxon>Dikarya</taxon>
        <taxon>Ascomycota</taxon>
        <taxon>Saccharomycotina</taxon>
        <taxon>Pichiomycetes</taxon>
        <taxon>Debaryomycetaceae</taxon>
        <taxon>Diutina</taxon>
    </lineage>
</organism>
<keyword evidence="3" id="KW-1185">Reference proteome</keyword>
<dbReference type="GO" id="GO:0005797">
    <property type="term" value="C:Golgi medial cisterna"/>
    <property type="evidence" value="ECO:0007669"/>
    <property type="project" value="TreeGrafter"/>
</dbReference>
<dbReference type="Proteomes" id="UP000449547">
    <property type="component" value="Unassembled WGS sequence"/>
</dbReference>
<accession>A0A642UQD1</accession>
<dbReference type="OrthoDB" id="432953at2759"/>
<evidence type="ECO:0008006" key="4">
    <source>
        <dbReference type="Google" id="ProtNLM"/>
    </source>
</evidence>
<evidence type="ECO:0000313" key="3">
    <source>
        <dbReference type="Proteomes" id="UP000449547"/>
    </source>
</evidence>